<name>A0ABQ6IJ30_9MICO</name>
<reference evidence="3" key="2">
    <citation type="journal article" date="2019" name="Int. J. Syst. Evol. Microbiol.">
        <title>The Global Catalogue of Microorganisms (GCM) 10K type strain sequencing project: providing services to taxonomists for standard genome sequencing and annotation.</title>
        <authorList>
            <consortium name="The Broad Institute Genomics Platform"/>
            <consortium name="The Broad Institute Genome Sequencing Center for Infectious Disease"/>
            <person name="Wu L."/>
            <person name="Ma J."/>
        </authorList>
    </citation>
    <scope>NUCLEOTIDE SEQUENCE [LARGE SCALE GENOMIC DNA]</scope>
    <source>
        <strain evidence="3">NBRC 112299</strain>
    </source>
</reference>
<evidence type="ECO:0000313" key="2">
    <source>
        <dbReference type="EMBL" id="GMA37729.1"/>
    </source>
</evidence>
<dbReference type="EMBL" id="BSUN01000001">
    <property type="protein sequence ID" value="GMA37729.1"/>
    <property type="molecule type" value="Genomic_DNA"/>
</dbReference>
<keyword evidence="3" id="KW-1185">Reference proteome</keyword>
<reference evidence="2" key="1">
    <citation type="journal article" date="2014" name="Int. J. Syst. Evol. Microbiol.">
        <title>Complete genome of a new Firmicutes species belonging to the dominant human colonic microbiota ('Ruminococcus bicirculans') reveals two chromosomes and a selective capacity to utilize plant glucans.</title>
        <authorList>
            <consortium name="NISC Comparative Sequencing Program"/>
            <person name="Wegmann U."/>
            <person name="Louis P."/>
            <person name="Goesmann A."/>
            <person name="Henrissat B."/>
            <person name="Duncan S.H."/>
            <person name="Flint H.J."/>
        </authorList>
    </citation>
    <scope>NUCLEOTIDE SEQUENCE</scope>
    <source>
        <strain evidence="2">NBRC 112299</strain>
    </source>
</reference>
<proteinExistence type="predicted"/>
<accession>A0ABQ6IJ30</accession>
<evidence type="ECO:0000313" key="1">
    <source>
        <dbReference type="EMBL" id="GMA33832.1"/>
    </source>
</evidence>
<protein>
    <submittedName>
        <fullName evidence="2">Uncharacterized protein</fullName>
    </submittedName>
</protein>
<sequence length="106" mass="11160">MRPKPARRTSASRRISSRLDERVTGTARVLASLLEDAGHLLLTQAVLGAKTLLLAQTNGVVAFLAAGGTTVLAGRVGTLLEVLHGLRRQGEAEGTREPHLAACLLN</sequence>
<comment type="caution">
    <text evidence="2">The sequence shown here is derived from an EMBL/GenBank/DDBJ whole genome shotgun (WGS) entry which is preliminary data.</text>
</comment>
<dbReference type="Proteomes" id="UP001157125">
    <property type="component" value="Unassembled WGS sequence"/>
</dbReference>
<organism evidence="2 3">
    <name type="scientific">Demequina litorisediminis</name>
    <dbReference type="NCBI Taxonomy" id="1849022"/>
    <lineage>
        <taxon>Bacteria</taxon>
        <taxon>Bacillati</taxon>
        <taxon>Actinomycetota</taxon>
        <taxon>Actinomycetes</taxon>
        <taxon>Micrococcales</taxon>
        <taxon>Demequinaceae</taxon>
        <taxon>Demequina</taxon>
    </lineage>
</organism>
<gene>
    <name evidence="1" type="ORF">GCM10025876_00360</name>
    <name evidence="2" type="ORF">GCM10025876_39330</name>
</gene>
<evidence type="ECO:0000313" key="3">
    <source>
        <dbReference type="Proteomes" id="UP001157125"/>
    </source>
</evidence>
<reference evidence="2" key="3">
    <citation type="submission" date="2023-02" db="EMBL/GenBank/DDBJ databases">
        <authorList>
            <person name="Sun Q."/>
            <person name="Mori K."/>
        </authorList>
    </citation>
    <scope>NUCLEOTIDE SEQUENCE</scope>
    <source>
        <strain evidence="2">NBRC 112299</strain>
    </source>
</reference>
<dbReference type="EMBL" id="BSUN01000001">
    <property type="protein sequence ID" value="GMA33832.1"/>
    <property type="molecule type" value="Genomic_DNA"/>
</dbReference>